<comment type="caution">
    <text evidence="1">Lacks conserved residue(s) required for the propagation of feature annotation.</text>
</comment>
<proteinExistence type="predicted"/>
<dbReference type="OrthoDB" id="5920234at2759"/>
<evidence type="ECO:0000313" key="3">
    <source>
        <dbReference type="EMBL" id="KRX43128.1"/>
    </source>
</evidence>
<name>A0A0V0TVW4_9BILA</name>
<protein>
    <submittedName>
        <fullName evidence="3">Zinc metalloproteinase nas-13</fullName>
    </submittedName>
</protein>
<dbReference type="PROSITE" id="PS51670">
    <property type="entry name" value="SHKT"/>
    <property type="match status" value="2"/>
</dbReference>
<keyword evidence="4" id="KW-1185">Reference proteome</keyword>
<dbReference type="Pfam" id="PF01549">
    <property type="entry name" value="ShK"/>
    <property type="match status" value="2"/>
</dbReference>
<dbReference type="InterPro" id="IPR003582">
    <property type="entry name" value="ShKT_dom"/>
</dbReference>
<gene>
    <name evidence="3" type="primary">nas-13</name>
    <name evidence="3" type="ORF">T05_4296</name>
</gene>
<evidence type="ECO:0000313" key="4">
    <source>
        <dbReference type="Proteomes" id="UP000055048"/>
    </source>
</evidence>
<dbReference type="STRING" id="144512.A0A0V0TVW4"/>
<sequence length="271" mass="31103">MDPARGQILNFNLFKAGIVEKALKIAGHLTSSPANSYKSIRQPPAHLLHRLDLKFASSSPEKISFSRFHSRELLFWTVKILVNCPFKIFHCSQFAKCLLQPCTAPSQMVYSSATPLPIATCSADFQEASKNLVEKCINRHALCRYWARNGQCWKNSDFMQKTCPGACNPACYCKKNWEEPINCVNTVAYCDYWAERGACTIYRDYMMWKCQKACDYRCKPQFSINFTVNKMKSTYETNKYSMQKTPRQAAQKVQKITVMKLSPDMSKVTKE</sequence>
<feature type="domain" description="ShKT" evidence="2">
    <location>
        <begin position="136"/>
        <end position="171"/>
    </location>
</feature>
<reference evidence="3 4" key="1">
    <citation type="submission" date="2015-01" db="EMBL/GenBank/DDBJ databases">
        <title>Evolution of Trichinella species and genotypes.</title>
        <authorList>
            <person name="Korhonen P.K."/>
            <person name="Edoardo P."/>
            <person name="Giuseppe L.R."/>
            <person name="Gasser R.B."/>
        </authorList>
    </citation>
    <scope>NUCLEOTIDE SEQUENCE [LARGE SCALE GENOMIC DNA]</scope>
    <source>
        <strain evidence="3">ISS417</strain>
    </source>
</reference>
<comment type="caution">
    <text evidence="3">The sequence shown here is derived from an EMBL/GenBank/DDBJ whole genome shotgun (WGS) entry which is preliminary data.</text>
</comment>
<dbReference type="SMART" id="SM00254">
    <property type="entry name" value="ShKT"/>
    <property type="match status" value="2"/>
</dbReference>
<dbReference type="EMBL" id="JYDJ01000127">
    <property type="protein sequence ID" value="KRX43128.1"/>
    <property type="molecule type" value="Genomic_DNA"/>
</dbReference>
<evidence type="ECO:0000259" key="2">
    <source>
        <dbReference type="PROSITE" id="PS51670"/>
    </source>
</evidence>
<feature type="domain" description="ShKT" evidence="2">
    <location>
        <begin position="183"/>
        <end position="218"/>
    </location>
</feature>
<evidence type="ECO:0000256" key="1">
    <source>
        <dbReference type="PROSITE-ProRule" id="PRU01005"/>
    </source>
</evidence>
<dbReference type="AlphaFoldDB" id="A0A0V0TVW4"/>
<organism evidence="3 4">
    <name type="scientific">Trichinella murrelli</name>
    <dbReference type="NCBI Taxonomy" id="144512"/>
    <lineage>
        <taxon>Eukaryota</taxon>
        <taxon>Metazoa</taxon>
        <taxon>Ecdysozoa</taxon>
        <taxon>Nematoda</taxon>
        <taxon>Enoplea</taxon>
        <taxon>Dorylaimia</taxon>
        <taxon>Trichinellida</taxon>
        <taxon>Trichinellidae</taxon>
        <taxon>Trichinella</taxon>
    </lineage>
</organism>
<accession>A0A0V0TVW4</accession>
<dbReference type="Proteomes" id="UP000055048">
    <property type="component" value="Unassembled WGS sequence"/>
</dbReference>